<evidence type="ECO:0000313" key="1">
    <source>
        <dbReference type="EMBL" id="SJZ80053.1"/>
    </source>
</evidence>
<dbReference type="PANTHER" id="PTHR36169:SF1">
    <property type="entry name" value="ACETATE KINASE EUTQ"/>
    <property type="match status" value="1"/>
</dbReference>
<dbReference type="AlphaFoldDB" id="A0A1T4NLN4"/>
<protein>
    <submittedName>
        <fullName evidence="1">Ethanolamine utilization protein EutQ</fullName>
    </submittedName>
</protein>
<proteinExistence type="predicted"/>
<accession>A0A1T4NLN4</accession>
<dbReference type="RefSeq" id="WP_078694063.1">
    <property type="nucleotide sequence ID" value="NZ_FUWX01000011.1"/>
</dbReference>
<dbReference type="PANTHER" id="PTHR36169">
    <property type="entry name" value="ETHANOLAMINE UTILIZATION PROTEIN EUTQ"/>
    <property type="match status" value="1"/>
</dbReference>
<sequence>MKKNVICAKELEEAFERGERIYSIDRNDIVTPAAKDVAKNNKIEIVYKANKEIDMEKFLETFRLLIKEGMLESVIRELSKKENYTLETDESGLKIIRGSSIKMKKIEGKNIKYREFENFHREMLIGMIDISQDNFERNLKYEEVNYILSGEIKIEINEKIYFAKEGDIILLPKENKIDFISLGESKILYMSPKSNMEGR</sequence>
<evidence type="ECO:0000313" key="2">
    <source>
        <dbReference type="Proteomes" id="UP000191153"/>
    </source>
</evidence>
<dbReference type="InterPro" id="IPR014710">
    <property type="entry name" value="RmlC-like_jellyroll"/>
</dbReference>
<reference evidence="1 2" key="1">
    <citation type="submission" date="2017-02" db="EMBL/GenBank/DDBJ databases">
        <authorList>
            <person name="Peterson S.W."/>
        </authorList>
    </citation>
    <scope>NUCLEOTIDE SEQUENCE [LARGE SCALE GENOMIC DNA]</scope>
    <source>
        <strain evidence="1 2">ATCC 700028</strain>
    </source>
</reference>
<name>A0A1T4NLN4_9FUSO</name>
<dbReference type="InterPro" id="IPR010424">
    <property type="entry name" value="EutQ"/>
</dbReference>
<organism evidence="1 2">
    <name type="scientific">Cetobacterium ceti</name>
    <dbReference type="NCBI Taxonomy" id="180163"/>
    <lineage>
        <taxon>Bacteria</taxon>
        <taxon>Fusobacteriati</taxon>
        <taxon>Fusobacteriota</taxon>
        <taxon>Fusobacteriia</taxon>
        <taxon>Fusobacteriales</taxon>
        <taxon>Fusobacteriaceae</taxon>
        <taxon>Cetobacterium</taxon>
    </lineage>
</organism>
<dbReference type="InterPro" id="IPR011051">
    <property type="entry name" value="RmlC_Cupin_sf"/>
</dbReference>
<dbReference type="SUPFAM" id="SSF51182">
    <property type="entry name" value="RmlC-like cupins"/>
    <property type="match status" value="1"/>
</dbReference>
<keyword evidence="2" id="KW-1185">Reference proteome</keyword>
<dbReference type="Gene3D" id="2.60.120.10">
    <property type="entry name" value="Jelly Rolls"/>
    <property type="match status" value="1"/>
</dbReference>
<dbReference type="EMBL" id="FUWX01000011">
    <property type="protein sequence ID" value="SJZ80053.1"/>
    <property type="molecule type" value="Genomic_DNA"/>
</dbReference>
<dbReference type="OrthoDB" id="3828611at2"/>
<dbReference type="STRING" id="180163.SAMN02745174_01576"/>
<gene>
    <name evidence="1" type="ORF">SAMN02745174_01576</name>
</gene>
<dbReference type="Proteomes" id="UP000191153">
    <property type="component" value="Unassembled WGS sequence"/>
</dbReference>
<dbReference type="Pfam" id="PF06249">
    <property type="entry name" value="EutQ"/>
    <property type="match status" value="1"/>
</dbReference>